<dbReference type="PANTHER" id="PTHR33490:SF3">
    <property type="entry name" value="CONSERVED INTEGRAL MEMBRANE PROTEIN"/>
    <property type="match status" value="1"/>
</dbReference>
<evidence type="ECO:0000259" key="1">
    <source>
        <dbReference type="Pfam" id="PF01841"/>
    </source>
</evidence>
<feature type="domain" description="Transglutaminase-like" evidence="1">
    <location>
        <begin position="29"/>
        <end position="137"/>
    </location>
</feature>
<accession>A0A1M5UX01</accession>
<reference evidence="2 3" key="1">
    <citation type="submission" date="2016-11" db="EMBL/GenBank/DDBJ databases">
        <authorList>
            <person name="Jaros S."/>
            <person name="Januszkiewicz K."/>
            <person name="Wedrychowicz H."/>
        </authorList>
    </citation>
    <scope>NUCLEOTIDE SEQUENCE [LARGE SCALE GENOMIC DNA]</scope>
    <source>
        <strain evidence="2 3">DSM 6191</strain>
    </source>
</reference>
<gene>
    <name evidence="2" type="ORF">SAMN02745941_00672</name>
</gene>
<dbReference type="InterPro" id="IPR002931">
    <property type="entry name" value="Transglutaminase-like"/>
</dbReference>
<name>A0A1M5UX01_9CLOT</name>
<evidence type="ECO:0000313" key="3">
    <source>
        <dbReference type="Proteomes" id="UP000184241"/>
    </source>
</evidence>
<dbReference type="AlphaFoldDB" id="A0A1M5UX01"/>
<dbReference type="SUPFAM" id="SSF54001">
    <property type="entry name" value="Cysteine proteinases"/>
    <property type="match status" value="1"/>
</dbReference>
<organism evidence="2 3">
    <name type="scientific">Clostridium intestinale DSM 6191</name>
    <dbReference type="NCBI Taxonomy" id="1121320"/>
    <lineage>
        <taxon>Bacteria</taxon>
        <taxon>Bacillati</taxon>
        <taxon>Bacillota</taxon>
        <taxon>Clostridia</taxon>
        <taxon>Eubacteriales</taxon>
        <taxon>Clostridiaceae</taxon>
        <taxon>Clostridium</taxon>
    </lineage>
</organism>
<dbReference type="PANTHER" id="PTHR33490">
    <property type="entry name" value="BLR5614 PROTEIN-RELATED"/>
    <property type="match status" value="1"/>
</dbReference>
<dbReference type="EMBL" id="FQXU01000003">
    <property type="protein sequence ID" value="SHH67408.1"/>
    <property type="molecule type" value="Genomic_DNA"/>
</dbReference>
<dbReference type="RefSeq" id="WP_073016679.1">
    <property type="nucleotide sequence ID" value="NZ_FQXU01000003.1"/>
</dbReference>
<proteinExistence type="predicted"/>
<dbReference type="Gene3D" id="3.10.620.30">
    <property type="match status" value="1"/>
</dbReference>
<dbReference type="InterPro" id="IPR038765">
    <property type="entry name" value="Papain-like_cys_pep_sf"/>
</dbReference>
<dbReference type="Pfam" id="PF01841">
    <property type="entry name" value="Transglut_core"/>
    <property type="match status" value="1"/>
</dbReference>
<evidence type="ECO:0000313" key="2">
    <source>
        <dbReference type="EMBL" id="SHH67408.1"/>
    </source>
</evidence>
<sequence length="201" mass="23326">MFILDSENLLDYLKVNKYVDFDNEVIKNKAKELFKESSDDIQKIRTAFEYVRDEISHSWDIKSTRVTRVASEVLIYKEGICYAKSMLLAALLRNENIPVGFCYQRLTLGDTPETGYCIHGLNAVFISSLNKWIRLDARGNKNGVDAQFLITEEKLAFEIRKEFNEFDYMTIFSTPIKIVTDTLENNIDCMEMVKYNLPTTL</sequence>
<protein>
    <submittedName>
        <fullName evidence="2">Transglutaminase-like superfamily protein</fullName>
    </submittedName>
</protein>
<dbReference type="Proteomes" id="UP000184241">
    <property type="component" value="Unassembled WGS sequence"/>
</dbReference>